<keyword evidence="3 6" id="KW-0032">Aminotransferase</keyword>
<dbReference type="AlphaFoldDB" id="A0A229TH56"/>
<feature type="domain" description="Aminotransferase class I/classII large" evidence="7">
    <location>
        <begin position="37"/>
        <end position="396"/>
    </location>
</feature>
<dbReference type="SUPFAM" id="SSF53383">
    <property type="entry name" value="PLP-dependent transferases"/>
    <property type="match status" value="1"/>
</dbReference>
<dbReference type="PROSITE" id="PS00105">
    <property type="entry name" value="AA_TRANSFER_CLASS_1"/>
    <property type="match status" value="1"/>
</dbReference>
<evidence type="ECO:0000313" key="8">
    <source>
        <dbReference type="EMBL" id="OXM70254.1"/>
    </source>
</evidence>
<dbReference type="Proteomes" id="UP000215199">
    <property type="component" value="Unassembled WGS sequence"/>
</dbReference>
<accession>A0A229TH56</accession>
<keyword evidence="4 6" id="KW-0808">Transferase</keyword>
<dbReference type="InterPro" id="IPR004838">
    <property type="entry name" value="NHTrfase_class1_PyrdxlP-BS"/>
</dbReference>
<dbReference type="GO" id="GO:0006520">
    <property type="term" value="P:amino acid metabolic process"/>
    <property type="evidence" value="ECO:0007669"/>
    <property type="project" value="InterPro"/>
</dbReference>
<dbReference type="InterPro" id="IPR004839">
    <property type="entry name" value="Aminotransferase_I/II_large"/>
</dbReference>
<protein>
    <recommendedName>
        <fullName evidence="6">Aminotransferase</fullName>
        <ecNumber evidence="6">2.6.1.-</ecNumber>
    </recommendedName>
</protein>
<evidence type="ECO:0000256" key="1">
    <source>
        <dbReference type="ARBA" id="ARBA00001933"/>
    </source>
</evidence>
<dbReference type="EC" id="2.6.1.-" evidence="6"/>
<dbReference type="Gene3D" id="3.40.640.10">
    <property type="entry name" value="Type I PLP-dependent aspartate aminotransferase-like (Major domain)"/>
    <property type="match status" value="1"/>
</dbReference>
<evidence type="ECO:0000313" key="9">
    <source>
        <dbReference type="Proteomes" id="UP000215199"/>
    </source>
</evidence>
<keyword evidence="9" id="KW-1185">Reference proteome</keyword>
<dbReference type="InterPro" id="IPR050596">
    <property type="entry name" value="AspAT/PAT-like"/>
</dbReference>
<dbReference type="GO" id="GO:0008483">
    <property type="term" value="F:transaminase activity"/>
    <property type="evidence" value="ECO:0007669"/>
    <property type="project" value="UniProtKB-KW"/>
</dbReference>
<dbReference type="PANTHER" id="PTHR46383">
    <property type="entry name" value="ASPARTATE AMINOTRANSFERASE"/>
    <property type="match status" value="1"/>
</dbReference>
<keyword evidence="5" id="KW-0663">Pyridoxal phosphate</keyword>
<dbReference type="InterPro" id="IPR015421">
    <property type="entry name" value="PyrdxlP-dep_Trfase_major"/>
</dbReference>
<evidence type="ECO:0000256" key="2">
    <source>
        <dbReference type="ARBA" id="ARBA00007441"/>
    </source>
</evidence>
<proteinExistence type="inferred from homology"/>
<comment type="cofactor">
    <cofactor evidence="1 6">
        <name>pyridoxal 5'-phosphate</name>
        <dbReference type="ChEBI" id="CHEBI:597326"/>
    </cofactor>
</comment>
<dbReference type="Pfam" id="PF00155">
    <property type="entry name" value="Aminotran_1_2"/>
    <property type="match status" value="1"/>
</dbReference>
<gene>
    <name evidence="8" type="ORF">CF165_03945</name>
</gene>
<comment type="similarity">
    <text evidence="2 6">Belongs to the class-I pyridoxal-phosphate-dependent aminotransferase family.</text>
</comment>
<dbReference type="InterPro" id="IPR015424">
    <property type="entry name" value="PyrdxlP-dep_Trfase"/>
</dbReference>
<evidence type="ECO:0000256" key="4">
    <source>
        <dbReference type="ARBA" id="ARBA00022679"/>
    </source>
</evidence>
<dbReference type="OrthoDB" id="9763453at2"/>
<sequence length="405" mass="43094">MVDLGAFAGPALRAGVPPFHVMDVLSAAGARQRSHGDLVSLAAGQPSAPAPKPVLEAAHQALRNSTLGYTEQLGLPELREAVAGHYRSRYDVDVQAHDVVLTTGSSGGFLLAFLSAFDPGAKVAMARPGYPAYRNLLSVLGCEVVEFATTAETNFQPTVALLDELGPIDGLIVASPSNPTGTVLPPGELAAITGWCASHGVQLISDEIYHGISYGAPPEARFPAEGAWKQLDCAWQFGREPIVLGSFSKYFAMTGWRLGWMLAPQRLHRAVDVLTGNFTICPPAVSQYAALAAFTPEAYAEADAHVERYRANRDRLFAGLKRIGIGNLAPADGAFYAYADVSEYTEDSLSWCQRLLADTGLAITPGVDFDPVDGGKFVRFSFAGSAEDIDEGVRRLGAWLGQGEP</sequence>
<dbReference type="EMBL" id="NMUL01000005">
    <property type="protein sequence ID" value="OXM70254.1"/>
    <property type="molecule type" value="Genomic_DNA"/>
</dbReference>
<comment type="caution">
    <text evidence="8">The sequence shown here is derived from an EMBL/GenBank/DDBJ whole genome shotgun (WGS) entry which is preliminary data.</text>
</comment>
<dbReference type="RefSeq" id="WP_093946029.1">
    <property type="nucleotide sequence ID" value="NZ_NMUL01000005.1"/>
</dbReference>
<dbReference type="CDD" id="cd00609">
    <property type="entry name" value="AAT_like"/>
    <property type="match status" value="1"/>
</dbReference>
<name>A0A229TH56_9PSEU</name>
<evidence type="ECO:0000256" key="3">
    <source>
        <dbReference type="ARBA" id="ARBA00022576"/>
    </source>
</evidence>
<organism evidence="8 9">
    <name type="scientific">Amycolatopsis vastitatis</name>
    <dbReference type="NCBI Taxonomy" id="1905142"/>
    <lineage>
        <taxon>Bacteria</taxon>
        <taxon>Bacillati</taxon>
        <taxon>Actinomycetota</taxon>
        <taxon>Actinomycetes</taxon>
        <taxon>Pseudonocardiales</taxon>
        <taxon>Pseudonocardiaceae</taxon>
        <taxon>Amycolatopsis</taxon>
    </lineage>
</organism>
<evidence type="ECO:0000256" key="5">
    <source>
        <dbReference type="ARBA" id="ARBA00022898"/>
    </source>
</evidence>
<dbReference type="PANTHER" id="PTHR46383:SF2">
    <property type="entry name" value="AMINOTRANSFERASE"/>
    <property type="match status" value="1"/>
</dbReference>
<dbReference type="GO" id="GO:0030170">
    <property type="term" value="F:pyridoxal phosphate binding"/>
    <property type="evidence" value="ECO:0007669"/>
    <property type="project" value="InterPro"/>
</dbReference>
<reference evidence="9" key="1">
    <citation type="submission" date="2017-07" db="EMBL/GenBank/DDBJ databases">
        <title>Comparative genome mining reveals phylogenetic distribution patterns of secondary metabolites in Amycolatopsis.</title>
        <authorList>
            <person name="Adamek M."/>
            <person name="Alanjary M."/>
            <person name="Sales-Ortells H."/>
            <person name="Goodfellow M."/>
            <person name="Bull A.T."/>
            <person name="Kalinowski J."/>
            <person name="Ziemert N."/>
        </authorList>
    </citation>
    <scope>NUCLEOTIDE SEQUENCE [LARGE SCALE GENOMIC DNA]</scope>
    <source>
        <strain evidence="9">H5</strain>
    </source>
</reference>
<evidence type="ECO:0000256" key="6">
    <source>
        <dbReference type="RuleBase" id="RU000481"/>
    </source>
</evidence>
<evidence type="ECO:0000259" key="7">
    <source>
        <dbReference type="Pfam" id="PF00155"/>
    </source>
</evidence>